<reference evidence="1" key="1">
    <citation type="journal article" date="2021" name="PeerJ">
        <title>Extensive microbial diversity within the chicken gut microbiome revealed by metagenomics and culture.</title>
        <authorList>
            <person name="Gilroy R."/>
            <person name="Ravi A."/>
            <person name="Getino M."/>
            <person name="Pursley I."/>
            <person name="Horton D.L."/>
            <person name="Alikhan N.F."/>
            <person name="Baker D."/>
            <person name="Gharbi K."/>
            <person name="Hall N."/>
            <person name="Watson M."/>
            <person name="Adriaenssens E.M."/>
            <person name="Foster-Nyarko E."/>
            <person name="Jarju S."/>
            <person name="Secka A."/>
            <person name="Antonio M."/>
            <person name="Oren A."/>
            <person name="Chaudhuri R.R."/>
            <person name="La Ragione R."/>
            <person name="Hildebrand F."/>
            <person name="Pallen M.J."/>
        </authorList>
    </citation>
    <scope>NUCLEOTIDE SEQUENCE</scope>
    <source>
        <strain evidence="1">ChiSjej5B23-15282</strain>
    </source>
</reference>
<dbReference type="InterPro" id="IPR012381">
    <property type="entry name" value="EutP_PduV"/>
</dbReference>
<dbReference type="GO" id="GO:0005524">
    <property type="term" value="F:ATP binding"/>
    <property type="evidence" value="ECO:0007669"/>
    <property type="project" value="InterPro"/>
</dbReference>
<dbReference type="CDD" id="cd00882">
    <property type="entry name" value="Ras_like_GTPase"/>
    <property type="match status" value="1"/>
</dbReference>
<dbReference type="GO" id="GO:0006576">
    <property type="term" value="P:biogenic amine metabolic process"/>
    <property type="evidence" value="ECO:0007669"/>
    <property type="project" value="InterPro"/>
</dbReference>
<dbReference type="Proteomes" id="UP000824243">
    <property type="component" value="Unassembled WGS sequence"/>
</dbReference>
<dbReference type="InterPro" id="IPR027417">
    <property type="entry name" value="P-loop_NTPase"/>
</dbReference>
<dbReference type="EMBL" id="DXFA01000109">
    <property type="protein sequence ID" value="HIX48610.1"/>
    <property type="molecule type" value="Genomic_DNA"/>
</dbReference>
<evidence type="ECO:0000313" key="2">
    <source>
        <dbReference type="Proteomes" id="UP000824243"/>
    </source>
</evidence>
<reference evidence="1" key="2">
    <citation type="submission" date="2021-04" db="EMBL/GenBank/DDBJ databases">
        <authorList>
            <person name="Gilroy R."/>
        </authorList>
    </citation>
    <scope>NUCLEOTIDE SEQUENCE</scope>
    <source>
        <strain evidence="1">ChiSjej5B23-15282</strain>
    </source>
</reference>
<dbReference type="PANTHER" id="PTHR40453:SF1">
    <property type="entry name" value="PROTEIN YOEF"/>
    <property type="match status" value="1"/>
</dbReference>
<dbReference type="SUPFAM" id="SSF52540">
    <property type="entry name" value="P-loop containing nucleoside triphosphate hydrolases"/>
    <property type="match status" value="1"/>
</dbReference>
<accession>A0A9D2ASU2</accession>
<comment type="caution">
    <text evidence="1">The sequence shown here is derived from an EMBL/GenBank/DDBJ whole genome shotgun (WGS) entry which is preliminary data.</text>
</comment>
<dbReference type="PANTHER" id="PTHR40453">
    <property type="entry name" value="PROTEIN YOEF"/>
    <property type="match status" value="1"/>
</dbReference>
<name>A0A9D2ASU2_9FIRM</name>
<evidence type="ECO:0000313" key="1">
    <source>
        <dbReference type="EMBL" id="HIX48610.1"/>
    </source>
</evidence>
<protein>
    <submittedName>
        <fullName evidence="1">EutP/PduV family microcompartment system protein</fullName>
    </submittedName>
</protein>
<dbReference type="Gene3D" id="3.40.50.300">
    <property type="entry name" value="P-loop containing nucleotide triphosphate hydrolases"/>
    <property type="match status" value="1"/>
</dbReference>
<organism evidence="1 2">
    <name type="scientific">Candidatus Mediterraneibacter caccavium</name>
    <dbReference type="NCBI Taxonomy" id="2838661"/>
    <lineage>
        <taxon>Bacteria</taxon>
        <taxon>Bacillati</taxon>
        <taxon>Bacillota</taxon>
        <taxon>Clostridia</taxon>
        <taxon>Lachnospirales</taxon>
        <taxon>Lachnospiraceae</taxon>
        <taxon>Mediterraneibacter</taxon>
    </lineage>
</organism>
<dbReference type="AlphaFoldDB" id="A0A9D2ASU2"/>
<proteinExistence type="predicted"/>
<gene>
    <name evidence="1" type="ORF">H9981_06320</name>
</gene>
<dbReference type="Pfam" id="PF10662">
    <property type="entry name" value="PduV-EutP"/>
    <property type="match status" value="1"/>
</dbReference>
<sequence>MKKIFLMGRSEAGKTSLTQALKGEELHYVKTQYTNTADDTIDSPGEYAESKRFSVGLACFSFEADVVAIVQAADEPFNLFGENSRCFIQRPLIGIITKVDSPYANIPMVRQWLVNAGCERIFMVNNVTREGVDELMEYLKDDLPHLTIEQAEFKQSLGLNEWDPLPEGVDYPEGIRRFEDKIQQ</sequence>